<evidence type="ECO:0000259" key="7">
    <source>
        <dbReference type="PROSITE" id="PS50160"/>
    </source>
</evidence>
<evidence type="ECO:0000256" key="1">
    <source>
        <dbReference type="ARBA" id="ARBA00007572"/>
    </source>
</evidence>
<feature type="domain" description="ATP-dependent DNA ligase family profile" evidence="7">
    <location>
        <begin position="671"/>
        <end position="852"/>
    </location>
</feature>
<keyword evidence="9" id="KW-1185">Reference proteome</keyword>
<feature type="compositionally biased region" description="Polar residues" evidence="6">
    <location>
        <begin position="21"/>
        <end position="31"/>
    </location>
</feature>
<dbReference type="InterPro" id="IPR012340">
    <property type="entry name" value="NA-bd_OB-fold"/>
</dbReference>
<evidence type="ECO:0000256" key="5">
    <source>
        <dbReference type="ARBA" id="ARBA00022840"/>
    </source>
</evidence>
<feature type="compositionally biased region" description="Acidic residues" evidence="6">
    <location>
        <begin position="997"/>
        <end position="1013"/>
    </location>
</feature>
<dbReference type="Pfam" id="PF04679">
    <property type="entry name" value="DNA_ligase_A_C"/>
    <property type="match status" value="1"/>
</dbReference>
<dbReference type="Gene3D" id="3.30.1490.70">
    <property type="match status" value="1"/>
</dbReference>
<dbReference type="GO" id="GO:0006281">
    <property type="term" value="P:DNA repair"/>
    <property type="evidence" value="ECO:0007669"/>
    <property type="project" value="InterPro"/>
</dbReference>
<dbReference type="PANTHER" id="PTHR45674">
    <property type="entry name" value="DNA LIGASE 1/3 FAMILY MEMBER"/>
    <property type="match status" value="1"/>
</dbReference>
<dbReference type="GO" id="GO:0003677">
    <property type="term" value="F:DNA binding"/>
    <property type="evidence" value="ECO:0007669"/>
    <property type="project" value="InterPro"/>
</dbReference>
<keyword evidence="2" id="KW-0436">Ligase</keyword>
<dbReference type="SUPFAM" id="SSF50249">
    <property type="entry name" value="Nucleic acid-binding proteins"/>
    <property type="match status" value="1"/>
</dbReference>
<reference evidence="8 9" key="1">
    <citation type="submission" date="2024-01" db="EMBL/GenBank/DDBJ databases">
        <title>Comparative genomics of Cryptococcus and Kwoniella reveals pathogenesis evolution and contrasting modes of karyotype evolution via chromosome fusion or intercentromeric recombination.</title>
        <authorList>
            <person name="Coelho M.A."/>
            <person name="David-Palma M."/>
            <person name="Shea T."/>
            <person name="Bowers K."/>
            <person name="McGinley-Smith S."/>
            <person name="Mohammad A.W."/>
            <person name="Gnirke A."/>
            <person name="Yurkov A.M."/>
            <person name="Nowrousian M."/>
            <person name="Sun S."/>
            <person name="Cuomo C.A."/>
            <person name="Heitman J."/>
        </authorList>
    </citation>
    <scope>NUCLEOTIDE SEQUENCE [LARGE SCALE GENOMIC DNA]</scope>
    <source>
        <strain evidence="8 9">CBS 6074</strain>
    </source>
</reference>
<dbReference type="GeneID" id="91093345"/>
<dbReference type="SUPFAM" id="SSF117018">
    <property type="entry name" value="ATP-dependent DNA ligase DNA-binding domain"/>
    <property type="match status" value="1"/>
</dbReference>
<dbReference type="Gene3D" id="2.40.50.140">
    <property type="entry name" value="Nucleic acid-binding proteins"/>
    <property type="match status" value="1"/>
</dbReference>
<dbReference type="Pfam" id="PF04675">
    <property type="entry name" value="DNA_ligase_A_N"/>
    <property type="match status" value="1"/>
</dbReference>
<dbReference type="PROSITE" id="PS00697">
    <property type="entry name" value="DNA_LIGASE_A1"/>
    <property type="match status" value="1"/>
</dbReference>
<dbReference type="GO" id="GO:0003910">
    <property type="term" value="F:DNA ligase (ATP) activity"/>
    <property type="evidence" value="ECO:0007669"/>
    <property type="project" value="InterPro"/>
</dbReference>
<feature type="compositionally biased region" description="Basic and acidic residues" evidence="6">
    <location>
        <begin position="447"/>
        <end position="466"/>
    </location>
</feature>
<dbReference type="EMBL" id="CP144100">
    <property type="protein sequence ID" value="WWC87781.1"/>
    <property type="molecule type" value="Genomic_DNA"/>
</dbReference>
<feature type="region of interest" description="Disordered" evidence="6">
    <location>
        <begin position="764"/>
        <end position="805"/>
    </location>
</feature>
<evidence type="ECO:0000313" key="8">
    <source>
        <dbReference type="EMBL" id="WWC87781.1"/>
    </source>
</evidence>
<gene>
    <name evidence="8" type="ORF">L201_002673</name>
</gene>
<dbReference type="Proteomes" id="UP001355207">
    <property type="component" value="Chromosome 3"/>
</dbReference>
<dbReference type="CDD" id="cd07969">
    <property type="entry name" value="OBF_DNA_ligase_I"/>
    <property type="match status" value="1"/>
</dbReference>
<dbReference type="AlphaFoldDB" id="A0AAX4JQS8"/>
<evidence type="ECO:0000256" key="4">
    <source>
        <dbReference type="ARBA" id="ARBA00022741"/>
    </source>
</evidence>
<dbReference type="InterPro" id="IPR012310">
    <property type="entry name" value="DNA_ligase_ATP-dep_cent"/>
</dbReference>
<dbReference type="PROSITE" id="PS50160">
    <property type="entry name" value="DNA_LIGASE_A3"/>
    <property type="match status" value="1"/>
</dbReference>
<accession>A0AAX4JQS8</accession>
<feature type="compositionally biased region" description="Basic residues" evidence="6">
    <location>
        <begin position="785"/>
        <end position="796"/>
    </location>
</feature>
<name>A0AAX4JQS8_9TREE</name>
<feature type="compositionally biased region" description="Polar residues" evidence="6">
    <location>
        <begin position="130"/>
        <end position="141"/>
    </location>
</feature>
<dbReference type="SUPFAM" id="SSF56091">
    <property type="entry name" value="DNA ligase/mRNA capping enzyme, catalytic domain"/>
    <property type="match status" value="1"/>
</dbReference>
<dbReference type="GO" id="GO:0006273">
    <property type="term" value="P:lagging strand elongation"/>
    <property type="evidence" value="ECO:0007669"/>
    <property type="project" value="TreeGrafter"/>
</dbReference>
<dbReference type="Pfam" id="PF01068">
    <property type="entry name" value="DNA_ligase_A_M"/>
    <property type="match status" value="1"/>
</dbReference>
<evidence type="ECO:0000256" key="2">
    <source>
        <dbReference type="ARBA" id="ARBA00022598"/>
    </source>
</evidence>
<evidence type="ECO:0000256" key="3">
    <source>
        <dbReference type="ARBA" id="ARBA00022705"/>
    </source>
</evidence>
<dbReference type="FunFam" id="2.40.50.140:FF:000062">
    <property type="entry name" value="DNA ligase"/>
    <property type="match status" value="1"/>
</dbReference>
<proteinExistence type="inferred from homology"/>
<dbReference type="InterPro" id="IPR016059">
    <property type="entry name" value="DNA_ligase_ATP-dep_CS"/>
</dbReference>
<keyword evidence="4" id="KW-0547">Nucleotide-binding</keyword>
<sequence length="1013" mass="111931">MAPKRQARPSTPPSKKKAKKGQQTSISNFFASPSKPKQAIINGHNRNETIISIEDSDDDDLPVEVKSQTDDGDSKVARQLKAAFEAERNKSVDKGKGPATPEEDGKVAGDEVEDGNDDIVSVDPPYSEATGVNGSCSSKQQLPPIKKGQGAIVQKEEIVEKDNTIIKKASKPIASIFASRNIRTPSPPLRELKPDIKPILSSPSKPATITSIAPSESVEAINFDTDAFLFRPSEVNVSKWPKGRLPYSVLVGVYIQVSSTRSRLLIVRVLTNFLHLLLHASPIDLPPSLYLLSNHLLPNYLPCELGVGSQILNKAIISVSGLQPRDLKKLWDKWGDPGDVAYEAKNNLRTLVKPSPLLVGDVYTRMLSLSKVKGSQSGRIKGDIVRKLMVQARGEEVKFLVRSMVGNLRIGAVRLTLLTALARATALLHIPQELLDSVKPLPPPPQKLEKGQKRVPRPKIESDPAREEVEERCVEAVKTVRKVYVRHPNFSDLVVGLDQGGLVGLEDRVGVNVGIPLSPMLGSITRSLNEVFTRLGTLPFTAEAKLDGQRVQIHARIDGPQGEDDGGGRWVQGDDGKVWVRLFSRHLEDMTEKYPDVCQLILTMLLRPLPSPPTPFPSDSSTPSQTVVDLLHSQQITSFVMDAEIVAVDKDHGAYRTFQDLSNRAKKDVRVEDIKVIVGVFSFDLMLLNDQTLLDSPFSHRRHLLRTLFEPFSNPSDPTLARFAHVASLDSTSLQDVPAEMQAFFETVVEQKCEGLMVKLLESGEGLTGEDDEDDTSNVGDTPSKKGKGKGGKRKPLPATYEPDQRSQGWLKVKKDYLEGLGDSLDLVPIGAWWGQGRKAGWWSPILLACHNPESGALEAVCKCISGFSDAFYKDLLKRFPPEGLPEKCNKTTPLGVYDTGGLRPDYWFEPCEVWEIRGADITLSPVYPAAATLLGSERGLSIRFPRFMKIREDKSWEQATTSEQFAEMYRNQIKEAPNTTNNNTTKSAEEIRRNSEDEDIRDLEDDEDEGDE</sequence>
<keyword evidence="3" id="KW-0235">DNA replication</keyword>
<comment type="similarity">
    <text evidence="1">Belongs to the ATP-dependent DNA ligase family.</text>
</comment>
<dbReference type="Gene3D" id="1.10.3260.10">
    <property type="entry name" value="DNA ligase, ATP-dependent, N-terminal domain"/>
    <property type="match status" value="1"/>
</dbReference>
<dbReference type="GO" id="GO:0006310">
    <property type="term" value="P:DNA recombination"/>
    <property type="evidence" value="ECO:0007669"/>
    <property type="project" value="InterPro"/>
</dbReference>
<dbReference type="RefSeq" id="XP_066074544.1">
    <property type="nucleotide sequence ID" value="XM_066218447.1"/>
</dbReference>
<keyword evidence="5" id="KW-0067">ATP-binding</keyword>
<feature type="compositionally biased region" description="Polar residues" evidence="6">
    <location>
        <begin position="978"/>
        <end position="987"/>
    </location>
</feature>
<feature type="region of interest" description="Disordered" evidence="6">
    <location>
        <begin position="439"/>
        <end position="466"/>
    </location>
</feature>
<dbReference type="InterPro" id="IPR012308">
    <property type="entry name" value="DNA_ligase_ATP-dep_N"/>
</dbReference>
<dbReference type="GO" id="GO:0005634">
    <property type="term" value="C:nucleus"/>
    <property type="evidence" value="ECO:0007669"/>
    <property type="project" value="TreeGrafter"/>
</dbReference>
<dbReference type="Gene3D" id="3.30.470.30">
    <property type="entry name" value="DNA ligase/mRNA capping enzyme"/>
    <property type="match status" value="1"/>
</dbReference>
<evidence type="ECO:0000313" key="9">
    <source>
        <dbReference type="Proteomes" id="UP001355207"/>
    </source>
</evidence>
<feature type="compositionally biased region" description="Basic and acidic residues" evidence="6">
    <location>
        <begin position="84"/>
        <end position="96"/>
    </location>
</feature>
<feature type="region of interest" description="Disordered" evidence="6">
    <location>
        <begin position="1"/>
        <end position="143"/>
    </location>
</feature>
<dbReference type="CDD" id="cd07900">
    <property type="entry name" value="Adenylation_DNA_ligase_I_Euk"/>
    <property type="match status" value="1"/>
</dbReference>
<feature type="region of interest" description="Disordered" evidence="6">
    <location>
        <begin position="973"/>
        <end position="1013"/>
    </location>
</feature>
<dbReference type="InterPro" id="IPR012309">
    <property type="entry name" value="DNA_ligase_ATP-dep_C"/>
</dbReference>
<dbReference type="InterPro" id="IPR050191">
    <property type="entry name" value="ATP-dep_DNA_ligase"/>
</dbReference>
<evidence type="ECO:0000256" key="6">
    <source>
        <dbReference type="SAM" id="MobiDB-lite"/>
    </source>
</evidence>
<dbReference type="PANTHER" id="PTHR45674:SF9">
    <property type="entry name" value="DNA LIGASE 3"/>
    <property type="match status" value="1"/>
</dbReference>
<feature type="compositionally biased region" description="Basic and acidic residues" evidence="6">
    <location>
        <begin position="67"/>
        <end position="76"/>
    </location>
</feature>
<dbReference type="GO" id="GO:0005524">
    <property type="term" value="F:ATP binding"/>
    <property type="evidence" value="ECO:0007669"/>
    <property type="project" value="UniProtKB-KW"/>
</dbReference>
<protein>
    <recommendedName>
        <fullName evidence="7">ATP-dependent DNA ligase family profile domain-containing protein</fullName>
    </recommendedName>
</protein>
<organism evidence="8 9">
    <name type="scientific">Kwoniella dendrophila CBS 6074</name>
    <dbReference type="NCBI Taxonomy" id="1295534"/>
    <lineage>
        <taxon>Eukaryota</taxon>
        <taxon>Fungi</taxon>
        <taxon>Dikarya</taxon>
        <taxon>Basidiomycota</taxon>
        <taxon>Agaricomycotina</taxon>
        <taxon>Tremellomycetes</taxon>
        <taxon>Tremellales</taxon>
        <taxon>Cryptococcaceae</taxon>
        <taxon>Kwoniella</taxon>
    </lineage>
</organism>
<dbReference type="InterPro" id="IPR036599">
    <property type="entry name" value="DNA_ligase_N_sf"/>
</dbReference>